<name>A0A0B6Z3G3_9EUPU</name>
<reference evidence="1" key="1">
    <citation type="submission" date="2014-12" db="EMBL/GenBank/DDBJ databases">
        <title>Insight into the proteome of Arion vulgaris.</title>
        <authorList>
            <person name="Aradska J."/>
            <person name="Bulat T."/>
            <person name="Smidak R."/>
            <person name="Sarate P."/>
            <person name="Gangsoo J."/>
            <person name="Sialana F."/>
            <person name="Bilban M."/>
            <person name="Lubec G."/>
        </authorList>
    </citation>
    <scope>NUCLEOTIDE SEQUENCE</scope>
    <source>
        <tissue evidence="1">Skin</tissue>
    </source>
</reference>
<proteinExistence type="predicted"/>
<dbReference type="EMBL" id="HACG01015390">
    <property type="protein sequence ID" value="CEK62255.1"/>
    <property type="molecule type" value="Transcribed_RNA"/>
</dbReference>
<dbReference type="AlphaFoldDB" id="A0A0B6Z3G3"/>
<accession>A0A0B6Z3G3</accession>
<gene>
    <name evidence="1" type="primary">ORF44673</name>
</gene>
<organism evidence="1">
    <name type="scientific">Arion vulgaris</name>
    <dbReference type="NCBI Taxonomy" id="1028688"/>
    <lineage>
        <taxon>Eukaryota</taxon>
        <taxon>Metazoa</taxon>
        <taxon>Spiralia</taxon>
        <taxon>Lophotrochozoa</taxon>
        <taxon>Mollusca</taxon>
        <taxon>Gastropoda</taxon>
        <taxon>Heterobranchia</taxon>
        <taxon>Euthyneura</taxon>
        <taxon>Panpulmonata</taxon>
        <taxon>Eupulmonata</taxon>
        <taxon>Stylommatophora</taxon>
        <taxon>Helicina</taxon>
        <taxon>Arionoidea</taxon>
        <taxon>Arionidae</taxon>
        <taxon>Arion</taxon>
    </lineage>
</organism>
<feature type="non-terminal residue" evidence="1">
    <location>
        <position position="1"/>
    </location>
</feature>
<evidence type="ECO:0000313" key="1">
    <source>
        <dbReference type="EMBL" id="CEK62255.1"/>
    </source>
</evidence>
<sequence length="62" mass="7195">LCGDLMTHSLFQYRKMLQRIRDIPYSPLTGMVFALEGVCRHFSLYVEKHRHKQLSLGVSGDD</sequence>
<protein>
    <submittedName>
        <fullName evidence="1">Uncharacterized protein</fullName>
    </submittedName>
</protein>